<dbReference type="SUPFAM" id="SSF55909">
    <property type="entry name" value="Pentein"/>
    <property type="match status" value="1"/>
</dbReference>
<dbReference type="UniPathway" id="UPA00185">
    <property type="reaction ID" value="UER00280"/>
</dbReference>
<dbReference type="Proteomes" id="UP000228945">
    <property type="component" value="Chromosome"/>
</dbReference>
<feature type="binding site" evidence="3">
    <location>
        <position position="361"/>
    </location>
    <ligand>
        <name>substrate</name>
    </ligand>
</feature>
<evidence type="ECO:0000313" key="4">
    <source>
        <dbReference type="EMBL" id="ATQ43400.1"/>
    </source>
</evidence>
<keyword evidence="2 3" id="KW-0378">Hydrolase</keyword>
<dbReference type="HAMAP" id="MF_01172">
    <property type="entry name" value="AstB"/>
    <property type="match status" value="1"/>
</dbReference>
<reference evidence="4 5" key="1">
    <citation type="submission" date="2017-10" db="EMBL/GenBank/DDBJ databases">
        <title>Genome sequence of Caulobacter mirabilis FWC38.</title>
        <authorList>
            <person name="Fiebig A."/>
            <person name="Crosson S."/>
        </authorList>
    </citation>
    <scope>NUCLEOTIDE SEQUENCE [LARGE SCALE GENOMIC DNA]</scope>
    <source>
        <strain evidence="4 5">FWC 38</strain>
    </source>
</reference>
<feature type="binding site" evidence="3">
    <location>
        <position position="111"/>
    </location>
    <ligand>
        <name>substrate</name>
    </ligand>
</feature>
<organism evidence="4 5">
    <name type="scientific">Caulobacter mirabilis</name>
    <dbReference type="NCBI Taxonomy" id="69666"/>
    <lineage>
        <taxon>Bacteria</taxon>
        <taxon>Pseudomonadati</taxon>
        <taxon>Pseudomonadota</taxon>
        <taxon>Alphaproteobacteria</taxon>
        <taxon>Caulobacterales</taxon>
        <taxon>Caulobacteraceae</taxon>
        <taxon>Caulobacter</taxon>
    </lineage>
</organism>
<dbReference type="GO" id="GO:0009015">
    <property type="term" value="F:N-succinylarginine dihydrolase activity"/>
    <property type="evidence" value="ECO:0007669"/>
    <property type="project" value="UniProtKB-UniRule"/>
</dbReference>
<proteinExistence type="inferred from homology"/>
<dbReference type="AlphaFoldDB" id="A0A2D2AZF8"/>
<dbReference type="EMBL" id="CP024201">
    <property type="protein sequence ID" value="ATQ43400.1"/>
    <property type="molecule type" value="Genomic_DNA"/>
</dbReference>
<dbReference type="InterPro" id="IPR037031">
    <property type="entry name" value="AstB_sf"/>
</dbReference>
<keyword evidence="1 3" id="KW-0056">Arginine metabolism</keyword>
<feature type="active site" evidence="3">
    <location>
        <position position="175"/>
    </location>
</feature>
<dbReference type="RefSeq" id="WP_099622651.1">
    <property type="nucleotide sequence ID" value="NZ_CP024201.1"/>
</dbReference>
<evidence type="ECO:0000256" key="1">
    <source>
        <dbReference type="ARBA" id="ARBA00022503"/>
    </source>
</evidence>
<comment type="similarity">
    <text evidence="3">Belongs to the succinylarginine dihydrolase family.</text>
</comment>
<gene>
    <name evidence="3" type="primary">astB</name>
    <name evidence="4" type="ORF">CSW64_13750</name>
</gene>
<comment type="catalytic activity">
    <reaction evidence="3">
        <text>N(2)-succinyl-L-arginine + 2 H2O + 2 H(+) = N(2)-succinyl-L-ornithine + 2 NH4(+) + CO2</text>
        <dbReference type="Rhea" id="RHEA:19533"/>
        <dbReference type="ChEBI" id="CHEBI:15377"/>
        <dbReference type="ChEBI" id="CHEBI:15378"/>
        <dbReference type="ChEBI" id="CHEBI:16526"/>
        <dbReference type="ChEBI" id="CHEBI:28938"/>
        <dbReference type="ChEBI" id="CHEBI:58241"/>
        <dbReference type="ChEBI" id="CHEBI:58514"/>
        <dbReference type="EC" id="3.5.3.23"/>
    </reaction>
</comment>
<dbReference type="GO" id="GO:0019545">
    <property type="term" value="P:L-arginine catabolic process to succinate"/>
    <property type="evidence" value="ECO:0007669"/>
    <property type="project" value="UniProtKB-UniRule"/>
</dbReference>
<sequence length="445" mass="47991">MVTAVEANCDGLVGPTHSFAGLAPGNLASEINKGDPSNPRAAVLEGLSKMRTLADLGLPQFVLPPHERPAVDFLRGLGFSGADARVLEAASKQAPELLNTACSASPMWAANAATVTPSADAADGRVHFTPANLLTNLHRSLEGGQTTRALRRLFPDRTRFAVHEPLPAQPHFADEGAANHVRLCADHGEAGVNLFVWGRDAYEPWTGRFPARQTKQAFEAVARRHGAGGAVFTQQARSAIEGGVFHNDVVCVGAKTCLFFHEAAFEDRAAMKAAVRAAAAGRFEPQFVQVDEADLPLGEAVKSYLFNSMLAALPGDDRLTLIAPMETFETVDARRAVERAIASNGPIGRVEYVDVRQSMRNGGGPACLRLRVVLTDEELAATNPAQRFDADLHRRLAAWAEAHYRDRLLPADLADLALLDESRRALDELTHILDLGGDFYPFQRA</sequence>
<protein>
    <recommendedName>
        <fullName evidence="3">N-succinylarginine dihydrolase</fullName>
        <ecNumber evidence="3">3.5.3.23</ecNumber>
    </recommendedName>
</protein>
<dbReference type="Gene3D" id="3.75.10.20">
    <property type="entry name" value="Succinylarginine dihydrolase"/>
    <property type="match status" value="1"/>
</dbReference>
<comment type="pathway">
    <text evidence="3">Amino-acid degradation; L-arginine degradation via AST pathway; L-glutamate and succinate from L-arginine: step 2/5.</text>
</comment>
<dbReference type="NCBIfam" id="NF009789">
    <property type="entry name" value="PRK13281.1"/>
    <property type="match status" value="1"/>
</dbReference>
<evidence type="ECO:0000313" key="5">
    <source>
        <dbReference type="Proteomes" id="UP000228945"/>
    </source>
</evidence>
<name>A0A2D2AZF8_9CAUL</name>
<feature type="binding site" evidence="3">
    <location>
        <position position="212"/>
    </location>
    <ligand>
        <name>substrate</name>
    </ligand>
</feature>
<dbReference type="EC" id="3.5.3.23" evidence="3"/>
<dbReference type="PANTHER" id="PTHR30420">
    <property type="entry name" value="N-SUCCINYLARGININE DIHYDROLASE"/>
    <property type="match status" value="1"/>
</dbReference>
<dbReference type="PANTHER" id="PTHR30420:SF2">
    <property type="entry name" value="N-SUCCINYLARGININE DIHYDROLASE"/>
    <property type="match status" value="1"/>
</dbReference>
<dbReference type="OrthoDB" id="248552at2"/>
<dbReference type="GO" id="GO:0019544">
    <property type="term" value="P:L-arginine catabolic process to L-glutamate"/>
    <property type="evidence" value="ECO:0007669"/>
    <property type="project" value="UniProtKB-UniRule"/>
</dbReference>
<dbReference type="Pfam" id="PF04996">
    <property type="entry name" value="AstB"/>
    <property type="match status" value="1"/>
</dbReference>
<dbReference type="KEGG" id="cmb:CSW64_13750"/>
<feature type="active site" evidence="3">
    <location>
        <position position="246"/>
    </location>
</feature>
<comment type="subunit">
    <text evidence="3">Homodimer.</text>
</comment>
<evidence type="ECO:0000256" key="3">
    <source>
        <dbReference type="HAMAP-Rule" id="MF_01172"/>
    </source>
</evidence>
<dbReference type="InterPro" id="IPR007079">
    <property type="entry name" value="SuccinylArg_d-Hdrlase_AstB"/>
</dbReference>
<feature type="binding site" evidence="3">
    <location>
        <begin position="138"/>
        <end position="139"/>
    </location>
    <ligand>
        <name>substrate</name>
    </ligand>
</feature>
<accession>A0A2D2AZF8</accession>
<comment type="function">
    <text evidence="3">Catalyzes the hydrolysis of N(2)-succinylarginine into N(2)-succinylornithine, ammonia and CO(2).</text>
</comment>
<feature type="binding site" evidence="3">
    <location>
        <begin position="20"/>
        <end position="29"/>
    </location>
    <ligand>
        <name>substrate</name>
    </ligand>
</feature>
<keyword evidence="5" id="KW-1185">Reference proteome</keyword>
<evidence type="ECO:0000256" key="2">
    <source>
        <dbReference type="ARBA" id="ARBA00022801"/>
    </source>
</evidence>
<feature type="active site" description="Nucleophile" evidence="3">
    <location>
        <position position="367"/>
    </location>
</feature>
<feature type="binding site" evidence="3">
    <location>
        <position position="248"/>
    </location>
    <ligand>
        <name>substrate</name>
    </ligand>
</feature>